<organism evidence="3">
    <name type="scientific">Schistocephalus solidus</name>
    <name type="common">Tapeworm</name>
    <dbReference type="NCBI Taxonomy" id="70667"/>
    <lineage>
        <taxon>Eukaryota</taxon>
        <taxon>Metazoa</taxon>
        <taxon>Spiralia</taxon>
        <taxon>Lophotrochozoa</taxon>
        <taxon>Platyhelminthes</taxon>
        <taxon>Cestoda</taxon>
        <taxon>Eucestoda</taxon>
        <taxon>Diphyllobothriidea</taxon>
        <taxon>Diphyllobothriidae</taxon>
        <taxon>Schistocephalus</taxon>
    </lineage>
</organism>
<sequence>MPRVGQWWLKMEMPPGWEMSRVKGTNRAYFINHKDHTTTWEDPRIAYYTKKGFCTPGESDTSESDETATSEFRSPDVTCDEDYVKPRCDEIPADFQDDSRFSLNSSRHSSNSEDRLRGLRALPPSSTDRSTPCSRAHRSQRSRSERAVHERIHLSTRSSLRSERSTSKHWRRVDESHEDEPMKPLMESEEDQRALSHSETPEQKPEEDQTVASEVSTQAQTAEESPKSDSDETSVVPMLPALDHTRATLAVGPNPALRSARVTARGPDPSLRRGDDVCLAKGPNPSLHRGPNPQLLGRGVPASVRSSSLVLAR</sequence>
<feature type="compositionally biased region" description="Polar residues" evidence="1">
    <location>
        <begin position="210"/>
        <end position="223"/>
    </location>
</feature>
<dbReference type="AlphaFoldDB" id="A0A0X3P403"/>
<feature type="domain" description="WW" evidence="2">
    <location>
        <begin position="11"/>
        <end position="45"/>
    </location>
</feature>
<feature type="compositionally biased region" description="Polar residues" evidence="1">
    <location>
        <begin position="124"/>
        <end position="133"/>
    </location>
</feature>
<name>A0A0X3P403_SCHSO</name>
<gene>
    <name evidence="3" type="primary">YAP1</name>
    <name evidence="3" type="ORF">TR126581</name>
</gene>
<evidence type="ECO:0000259" key="2">
    <source>
        <dbReference type="PROSITE" id="PS50020"/>
    </source>
</evidence>
<dbReference type="SUPFAM" id="SSF51045">
    <property type="entry name" value="WW domain"/>
    <property type="match status" value="1"/>
</dbReference>
<dbReference type="InterPro" id="IPR036020">
    <property type="entry name" value="WW_dom_sf"/>
</dbReference>
<accession>A0A0X3P403</accession>
<dbReference type="Gene3D" id="2.20.70.10">
    <property type="match status" value="1"/>
</dbReference>
<feature type="compositionally biased region" description="Basic and acidic residues" evidence="1">
    <location>
        <begin position="142"/>
        <end position="153"/>
    </location>
</feature>
<feature type="compositionally biased region" description="Polar residues" evidence="1">
    <location>
        <begin position="304"/>
        <end position="313"/>
    </location>
</feature>
<feature type="region of interest" description="Disordered" evidence="1">
    <location>
        <begin position="56"/>
        <end position="313"/>
    </location>
</feature>
<reference evidence="3" key="1">
    <citation type="submission" date="2016-01" db="EMBL/GenBank/DDBJ databases">
        <title>Reference transcriptome for the parasite Schistocephalus solidus: insights into the molecular evolution of parasitism.</title>
        <authorList>
            <person name="Hebert F.O."/>
            <person name="Grambauer S."/>
            <person name="Barber I."/>
            <person name="Landry C.R."/>
            <person name="Aubin-Horth N."/>
        </authorList>
    </citation>
    <scope>NUCLEOTIDE SEQUENCE</scope>
</reference>
<dbReference type="Pfam" id="PF00397">
    <property type="entry name" value="WW"/>
    <property type="match status" value="1"/>
</dbReference>
<dbReference type="PROSITE" id="PS50020">
    <property type="entry name" value="WW_DOMAIN_2"/>
    <property type="match status" value="1"/>
</dbReference>
<feature type="compositionally biased region" description="Basic and acidic residues" evidence="1">
    <location>
        <begin position="191"/>
        <end position="207"/>
    </location>
</feature>
<evidence type="ECO:0000313" key="3">
    <source>
        <dbReference type="EMBL" id="JAP42702.1"/>
    </source>
</evidence>
<dbReference type="SMART" id="SM00456">
    <property type="entry name" value="WW"/>
    <property type="match status" value="1"/>
</dbReference>
<dbReference type="CDD" id="cd00201">
    <property type="entry name" value="WW"/>
    <property type="match status" value="1"/>
</dbReference>
<protein>
    <submittedName>
        <fullName evidence="3">Transcriptional coactivator YAP1</fullName>
    </submittedName>
</protein>
<dbReference type="InterPro" id="IPR001202">
    <property type="entry name" value="WW_dom"/>
</dbReference>
<proteinExistence type="predicted"/>
<dbReference type="PROSITE" id="PS01159">
    <property type="entry name" value="WW_DOMAIN_1"/>
    <property type="match status" value="1"/>
</dbReference>
<dbReference type="EMBL" id="GEEE01020523">
    <property type="protein sequence ID" value="JAP42702.1"/>
    <property type="molecule type" value="Transcribed_RNA"/>
</dbReference>
<evidence type="ECO:0000256" key="1">
    <source>
        <dbReference type="SAM" id="MobiDB-lite"/>
    </source>
</evidence>
<feature type="compositionally biased region" description="Basic and acidic residues" evidence="1">
    <location>
        <begin position="160"/>
        <end position="182"/>
    </location>
</feature>